<dbReference type="InterPro" id="IPR036942">
    <property type="entry name" value="Beta-barrel_TonB_sf"/>
</dbReference>
<evidence type="ECO:0000256" key="8">
    <source>
        <dbReference type="ARBA" id="ARBA00023237"/>
    </source>
</evidence>
<accession>A0A8J7J779</accession>
<dbReference type="GO" id="GO:0015232">
    <property type="term" value="F:heme transmembrane transporter activity"/>
    <property type="evidence" value="ECO:0007669"/>
    <property type="project" value="InterPro"/>
</dbReference>
<keyword evidence="15" id="KW-1185">Reference proteome</keyword>
<dbReference type="PANTHER" id="PTHR30069">
    <property type="entry name" value="TONB-DEPENDENT OUTER MEMBRANE RECEPTOR"/>
    <property type="match status" value="1"/>
</dbReference>
<evidence type="ECO:0000256" key="6">
    <source>
        <dbReference type="ARBA" id="ARBA00023077"/>
    </source>
</evidence>
<dbReference type="EMBL" id="JADCKQ010000010">
    <property type="protein sequence ID" value="MBI1494655.1"/>
    <property type="molecule type" value="Genomic_DNA"/>
</dbReference>
<feature type="signal peptide" evidence="11">
    <location>
        <begin position="1"/>
        <end position="31"/>
    </location>
</feature>
<dbReference type="NCBIfam" id="TIGR01785">
    <property type="entry name" value="TonB-hemin"/>
    <property type="match status" value="1"/>
</dbReference>
<dbReference type="InterPro" id="IPR000531">
    <property type="entry name" value="Beta-barrel_TonB"/>
</dbReference>
<keyword evidence="14" id="KW-0675">Receptor</keyword>
<comment type="subcellular location">
    <subcellularLocation>
        <location evidence="1 9">Cell outer membrane</location>
        <topology evidence="1 9">Multi-pass membrane protein</topology>
    </subcellularLocation>
</comment>
<keyword evidence="5 9" id="KW-0812">Transmembrane</keyword>
<dbReference type="RefSeq" id="WP_228849402.1">
    <property type="nucleotide sequence ID" value="NZ_JADCKQ010000010.1"/>
</dbReference>
<keyword evidence="3 9" id="KW-0813">Transport</keyword>
<evidence type="ECO:0000256" key="1">
    <source>
        <dbReference type="ARBA" id="ARBA00004571"/>
    </source>
</evidence>
<evidence type="ECO:0000256" key="7">
    <source>
        <dbReference type="ARBA" id="ARBA00023136"/>
    </source>
</evidence>
<protein>
    <submittedName>
        <fullName evidence="14">TonB-dependent receptor</fullName>
    </submittedName>
</protein>
<dbReference type="GO" id="GO:0009279">
    <property type="term" value="C:cell outer membrane"/>
    <property type="evidence" value="ECO:0007669"/>
    <property type="project" value="UniProtKB-SubCell"/>
</dbReference>
<dbReference type="GO" id="GO:0044718">
    <property type="term" value="P:siderophore transmembrane transport"/>
    <property type="evidence" value="ECO:0007669"/>
    <property type="project" value="TreeGrafter"/>
</dbReference>
<keyword evidence="6 10" id="KW-0798">TonB box</keyword>
<evidence type="ECO:0000256" key="5">
    <source>
        <dbReference type="ARBA" id="ARBA00022692"/>
    </source>
</evidence>
<dbReference type="PROSITE" id="PS52016">
    <property type="entry name" value="TONB_DEPENDENT_REC_3"/>
    <property type="match status" value="1"/>
</dbReference>
<organism evidence="14 15">
    <name type="scientific">Halocynthiibacter styelae</name>
    <dbReference type="NCBI Taxonomy" id="2761955"/>
    <lineage>
        <taxon>Bacteria</taxon>
        <taxon>Pseudomonadati</taxon>
        <taxon>Pseudomonadota</taxon>
        <taxon>Alphaproteobacteria</taxon>
        <taxon>Rhodobacterales</taxon>
        <taxon>Paracoccaceae</taxon>
        <taxon>Halocynthiibacter</taxon>
    </lineage>
</organism>
<dbReference type="GO" id="GO:0015344">
    <property type="term" value="F:siderophore uptake transmembrane transporter activity"/>
    <property type="evidence" value="ECO:0007669"/>
    <property type="project" value="TreeGrafter"/>
</dbReference>
<dbReference type="InterPro" id="IPR039426">
    <property type="entry name" value="TonB-dep_rcpt-like"/>
</dbReference>
<dbReference type="Proteomes" id="UP000640583">
    <property type="component" value="Unassembled WGS sequence"/>
</dbReference>
<evidence type="ECO:0000256" key="2">
    <source>
        <dbReference type="ARBA" id="ARBA00009810"/>
    </source>
</evidence>
<proteinExistence type="inferred from homology"/>
<feature type="chain" id="PRO_5035296596" evidence="11">
    <location>
        <begin position="32"/>
        <end position="688"/>
    </location>
</feature>
<dbReference type="Gene3D" id="2.170.130.10">
    <property type="entry name" value="TonB-dependent receptor, plug domain"/>
    <property type="match status" value="1"/>
</dbReference>
<dbReference type="CDD" id="cd01347">
    <property type="entry name" value="ligand_gated_channel"/>
    <property type="match status" value="1"/>
</dbReference>
<gene>
    <name evidence="14" type="ORF">H1D41_13500</name>
</gene>
<evidence type="ECO:0000259" key="13">
    <source>
        <dbReference type="Pfam" id="PF07715"/>
    </source>
</evidence>
<dbReference type="AlphaFoldDB" id="A0A8J7J779"/>
<evidence type="ECO:0000259" key="12">
    <source>
        <dbReference type="Pfam" id="PF00593"/>
    </source>
</evidence>
<name>A0A8J7J779_9RHOB</name>
<feature type="domain" description="TonB-dependent receptor-like beta-barrel" evidence="12">
    <location>
        <begin position="271"/>
        <end position="659"/>
    </location>
</feature>
<dbReference type="Gene3D" id="2.40.170.20">
    <property type="entry name" value="TonB-dependent receptor, beta-barrel domain"/>
    <property type="match status" value="1"/>
</dbReference>
<keyword evidence="4 9" id="KW-1134">Transmembrane beta strand</keyword>
<comment type="similarity">
    <text evidence="2 9 10">Belongs to the TonB-dependent receptor family.</text>
</comment>
<dbReference type="Pfam" id="PF07715">
    <property type="entry name" value="Plug"/>
    <property type="match status" value="1"/>
</dbReference>
<sequence length="688" mass="74783">MHGHASQKRRLLATTTLAGLMVATLAAPVMAQETPEEPGFFTMLGRLVFGAGSERVAIDVPQSVTVLNEEDIEEAELGTIGDVLQRAPGVTTVGSESPFGESLNIRGIGSGTSSDEPKIIVNIDGVGKYYEQYRMGSLFTDPGFFKSVEVLRGPSSSTLYGSGAIAGVIALETKDAADFLEGDDDFAIRQRLQYGSNGGQAESSTFFAYSPDERLDVLLGVFINETDASENGDGEELLGTDVSERNYMLKGSYRFGTDLEHTVEAAYIYYDGFGDDIVYDTIDNSTFWGTIDRDVEDTTAYVSYNYNPAGNNLIDLDVQLSYADSFVGMTDVNLFSPAFDVDYAYEETGLKIENRSEWSGASFENYLTTGLSYSVQDRVVVRSAGVSSFHPAGETTMLSAYAQNEMVFNDRLTLIGGLRLDHQDTAPHADLTTGEETSNTGYAGTIAAHYKVNDRFAVFGSASYTERLPVVDELYDTRATSGGANQAAVGSLDTEVSRNFELGASWQFNDAIVGGDELALKGVIFRNNMTDQIVRNNDGVAGEATYVNIAESHIQGLELEASWASETWFGSLAYTYLDGEELDLDTGSMVRIDDLPADTLALGLGWRAPETNVELGWDMTAAKREGDTGGYAVHDVYVKWSPESGVLEDTAFRFGISNIFDRNYRSNQQSTAVSNEGRSFNLSLTKTF</sequence>
<evidence type="ECO:0000313" key="14">
    <source>
        <dbReference type="EMBL" id="MBI1494655.1"/>
    </source>
</evidence>
<evidence type="ECO:0000256" key="4">
    <source>
        <dbReference type="ARBA" id="ARBA00022452"/>
    </source>
</evidence>
<dbReference type="PANTHER" id="PTHR30069:SF41">
    <property type="entry name" value="HEME_HEMOPEXIN UTILIZATION PROTEIN C"/>
    <property type="match status" value="1"/>
</dbReference>
<keyword evidence="8 9" id="KW-0998">Cell outer membrane</keyword>
<evidence type="ECO:0000313" key="15">
    <source>
        <dbReference type="Proteomes" id="UP000640583"/>
    </source>
</evidence>
<evidence type="ECO:0000256" key="9">
    <source>
        <dbReference type="PROSITE-ProRule" id="PRU01360"/>
    </source>
</evidence>
<dbReference type="SUPFAM" id="SSF56935">
    <property type="entry name" value="Porins"/>
    <property type="match status" value="1"/>
</dbReference>
<evidence type="ECO:0000256" key="3">
    <source>
        <dbReference type="ARBA" id="ARBA00022448"/>
    </source>
</evidence>
<dbReference type="InterPro" id="IPR012910">
    <property type="entry name" value="Plug_dom"/>
</dbReference>
<keyword evidence="7 9" id="KW-0472">Membrane</keyword>
<keyword evidence="11" id="KW-0732">Signal</keyword>
<reference evidence="14" key="1">
    <citation type="submission" date="2020-10" db="EMBL/GenBank/DDBJ databases">
        <title>Paenihalocynthiibacter styelae gen. nov., sp. nov., isolated from stalked sea squirt Styela clava.</title>
        <authorList>
            <person name="Kim Y.-O."/>
            <person name="Yoon J.-H."/>
        </authorList>
    </citation>
    <scope>NUCLEOTIDE SEQUENCE</scope>
    <source>
        <strain evidence="14">MYP1-1</strain>
    </source>
</reference>
<dbReference type="InterPro" id="IPR011276">
    <property type="entry name" value="TonB_haem/Hb_rcpt"/>
</dbReference>
<dbReference type="InterPro" id="IPR037066">
    <property type="entry name" value="Plug_dom_sf"/>
</dbReference>
<evidence type="ECO:0000256" key="11">
    <source>
        <dbReference type="SAM" id="SignalP"/>
    </source>
</evidence>
<evidence type="ECO:0000256" key="10">
    <source>
        <dbReference type="RuleBase" id="RU003357"/>
    </source>
</evidence>
<dbReference type="Pfam" id="PF00593">
    <property type="entry name" value="TonB_dep_Rec_b-barrel"/>
    <property type="match status" value="1"/>
</dbReference>
<feature type="domain" description="TonB-dependent receptor plug" evidence="13">
    <location>
        <begin position="58"/>
        <end position="168"/>
    </location>
</feature>
<comment type="caution">
    <text evidence="14">The sequence shown here is derived from an EMBL/GenBank/DDBJ whole genome shotgun (WGS) entry which is preliminary data.</text>
</comment>